<protein>
    <recommendedName>
        <fullName evidence="8">Transcriptional coactivator p15 (PC4) C-terminal domain-containing protein</fullName>
    </recommendedName>
</protein>
<evidence type="ECO:0000256" key="5">
    <source>
        <dbReference type="ARBA" id="ARBA00023163"/>
    </source>
</evidence>
<keyword evidence="4" id="KW-0238">DNA-binding</keyword>
<keyword evidence="5" id="KW-0804">Transcription</keyword>
<proteinExistence type="inferred from homology"/>
<dbReference type="InterPro" id="IPR009044">
    <property type="entry name" value="ssDNA-bd_transcriptional_reg"/>
</dbReference>
<dbReference type="SUPFAM" id="SSF54447">
    <property type="entry name" value="ssDNA-binding transcriptional regulator domain"/>
    <property type="match status" value="1"/>
</dbReference>
<comment type="similarity">
    <text evidence="2">Belongs to the transcriptional coactivator PC4 family.</text>
</comment>
<evidence type="ECO:0000256" key="3">
    <source>
        <dbReference type="ARBA" id="ARBA00023015"/>
    </source>
</evidence>
<dbReference type="Gene3D" id="2.30.31.10">
    <property type="entry name" value="Transcriptional Coactivator Pc4, Chain A"/>
    <property type="match status" value="1"/>
</dbReference>
<dbReference type="EMBL" id="SWFS01000466">
    <property type="protein sequence ID" value="KAA8902505.1"/>
    <property type="molecule type" value="Genomic_DNA"/>
</dbReference>
<dbReference type="GO" id="GO:0003713">
    <property type="term" value="F:transcription coactivator activity"/>
    <property type="evidence" value="ECO:0007669"/>
    <property type="project" value="InterPro"/>
</dbReference>
<dbReference type="GO" id="GO:0003677">
    <property type="term" value="F:DNA binding"/>
    <property type="evidence" value="ECO:0007669"/>
    <property type="project" value="UniProtKB-KW"/>
</dbReference>
<evidence type="ECO:0000313" key="9">
    <source>
        <dbReference type="EMBL" id="KAA8902505.1"/>
    </source>
</evidence>
<organism evidence="9 10">
    <name type="scientific">Trichomonascus ciferrii</name>
    <dbReference type="NCBI Taxonomy" id="44093"/>
    <lineage>
        <taxon>Eukaryota</taxon>
        <taxon>Fungi</taxon>
        <taxon>Dikarya</taxon>
        <taxon>Ascomycota</taxon>
        <taxon>Saccharomycotina</taxon>
        <taxon>Dipodascomycetes</taxon>
        <taxon>Dipodascales</taxon>
        <taxon>Trichomonascaceae</taxon>
        <taxon>Trichomonascus</taxon>
        <taxon>Trichomonascus ciferrii complex</taxon>
    </lineage>
</organism>
<sequence>MEGRKVLQRIELVLTEFQLGKYKKVSVRSFKGKPLVDIREYYKDKETEEMKPGKKGISLSLDLWKELVEKLPEIQAAVAEFAGEDAPEAKQAKTNDEKPSTNKEEASEEE</sequence>
<evidence type="ECO:0000256" key="6">
    <source>
        <dbReference type="ARBA" id="ARBA00023242"/>
    </source>
</evidence>
<dbReference type="VEuPathDB" id="FungiDB:TRICI_005866"/>
<evidence type="ECO:0000256" key="4">
    <source>
        <dbReference type="ARBA" id="ARBA00023125"/>
    </source>
</evidence>
<keyword evidence="10" id="KW-1185">Reference proteome</keyword>
<evidence type="ECO:0000256" key="7">
    <source>
        <dbReference type="SAM" id="MobiDB-lite"/>
    </source>
</evidence>
<dbReference type="PANTHER" id="PTHR13215">
    <property type="entry name" value="RNA POLYMERASE II TRANSCRIPTIONAL COACTIVATOR"/>
    <property type="match status" value="1"/>
</dbReference>
<dbReference type="InterPro" id="IPR003173">
    <property type="entry name" value="PC4_C"/>
</dbReference>
<dbReference type="GO" id="GO:0060261">
    <property type="term" value="P:positive regulation of transcription initiation by RNA polymerase II"/>
    <property type="evidence" value="ECO:0007669"/>
    <property type="project" value="InterPro"/>
</dbReference>
<evidence type="ECO:0000256" key="1">
    <source>
        <dbReference type="ARBA" id="ARBA00004123"/>
    </source>
</evidence>
<reference evidence="9" key="1">
    <citation type="journal article" date="2019" name="G3 (Bethesda)">
        <title>Genome Assemblies of Two Rare Opportunistic Yeast Pathogens: Diutina rugosa (syn. Candida rugosa) and Trichomonascus ciferrii (syn. Candida ciferrii).</title>
        <authorList>
            <person name="Mixao V."/>
            <person name="Saus E."/>
            <person name="Hansen A.P."/>
            <person name="Lass-Florl C."/>
            <person name="Gabaldon T."/>
        </authorList>
    </citation>
    <scope>NUCLEOTIDE SEQUENCE</scope>
    <source>
        <strain evidence="9">CBS 4856</strain>
    </source>
</reference>
<dbReference type="AlphaFoldDB" id="A0A642UNN4"/>
<comment type="subcellular location">
    <subcellularLocation>
        <location evidence="1">Nucleus</location>
    </subcellularLocation>
</comment>
<evidence type="ECO:0000256" key="2">
    <source>
        <dbReference type="ARBA" id="ARBA00009001"/>
    </source>
</evidence>
<comment type="caution">
    <text evidence="9">The sequence shown here is derived from an EMBL/GenBank/DDBJ whole genome shotgun (WGS) entry which is preliminary data.</text>
</comment>
<dbReference type="OrthoDB" id="2505440at2759"/>
<keyword evidence="3" id="KW-0805">Transcription regulation</keyword>
<evidence type="ECO:0000259" key="8">
    <source>
        <dbReference type="Pfam" id="PF02229"/>
    </source>
</evidence>
<feature type="domain" description="Transcriptional coactivator p15 (PC4) C-terminal" evidence="8">
    <location>
        <begin position="17"/>
        <end position="69"/>
    </location>
</feature>
<dbReference type="InterPro" id="IPR045125">
    <property type="entry name" value="Sub1/Tcp4-like"/>
</dbReference>
<name>A0A642UNN4_9ASCO</name>
<dbReference type="GO" id="GO:0005634">
    <property type="term" value="C:nucleus"/>
    <property type="evidence" value="ECO:0007669"/>
    <property type="project" value="UniProtKB-SubCell"/>
</dbReference>
<dbReference type="Pfam" id="PF02229">
    <property type="entry name" value="PC4"/>
    <property type="match status" value="1"/>
</dbReference>
<keyword evidence="6" id="KW-0539">Nucleus</keyword>
<feature type="region of interest" description="Disordered" evidence="7">
    <location>
        <begin position="80"/>
        <end position="110"/>
    </location>
</feature>
<feature type="compositionally biased region" description="Basic and acidic residues" evidence="7">
    <location>
        <begin position="87"/>
        <end position="110"/>
    </location>
</feature>
<gene>
    <name evidence="9" type="ORF">TRICI_005866</name>
</gene>
<dbReference type="Proteomes" id="UP000761534">
    <property type="component" value="Unassembled WGS sequence"/>
</dbReference>
<accession>A0A642UNN4</accession>
<evidence type="ECO:0000313" key="10">
    <source>
        <dbReference type="Proteomes" id="UP000761534"/>
    </source>
</evidence>